<name>A0ABQ7F7R6_BRACR</name>
<gene>
    <name evidence="1" type="ORF">DY000_02048507</name>
</gene>
<dbReference type="Proteomes" id="UP000266723">
    <property type="component" value="Unassembled WGS sequence"/>
</dbReference>
<reference evidence="1 2" key="1">
    <citation type="journal article" date="2020" name="BMC Genomics">
        <title>Intraspecific diversification of the crop wild relative Brassica cretica Lam. using demographic model selection.</title>
        <authorList>
            <person name="Kioukis A."/>
            <person name="Michalopoulou V.A."/>
            <person name="Briers L."/>
            <person name="Pirintsos S."/>
            <person name="Studholme D.J."/>
            <person name="Pavlidis P."/>
            <person name="Sarris P.F."/>
        </authorList>
    </citation>
    <scope>NUCLEOTIDE SEQUENCE [LARGE SCALE GENOMIC DNA]</scope>
    <source>
        <strain evidence="2">cv. PFS-1207/04</strain>
    </source>
</reference>
<comment type="caution">
    <text evidence="1">The sequence shown here is derived from an EMBL/GenBank/DDBJ whole genome shotgun (WGS) entry which is preliminary data.</text>
</comment>
<accession>A0ABQ7F7R6</accession>
<dbReference type="EMBL" id="QGKV02000297">
    <property type="protein sequence ID" value="KAF3611651.1"/>
    <property type="molecule type" value="Genomic_DNA"/>
</dbReference>
<evidence type="ECO:0000313" key="1">
    <source>
        <dbReference type="EMBL" id="KAF3611651.1"/>
    </source>
</evidence>
<evidence type="ECO:0000313" key="2">
    <source>
        <dbReference type="Proteomes" id="UP000266723"/>
    </source>
</evidence>
<proteinExistence type="predicted"/>
<keyword evidence="2" id="KW-1185">Reference proteome</keyword>
<sequence length="89" mass="10459">MWPPSHYLIHIVHVFKPQPAHYAFQQTLCSSMIRGHHVSIDTLQGANLGVLHTQGSLQQFNAHQSYLRQPLIKRNHRNCERHLIDLLWF</sequence>
<protein>
    <submittedName>
        <fullName evidence="1">Uncharacterized protein</fullName>
    </submittedName>
</protein>
<organism evidence="1 2">
    <name type="scientific">Brassica cretica</name>
    <name type="common">Mustard</name>
    <dbReference type="NCBI Taxonomy" id="69181"/>
    <lineage>
        <taxon>Eukaryota</taxon>
        <taxon>Viridiplantae</taxon>
        <taxon>Streptophyta</taxon>
        <taxon>Embryophyta</taxon>
        <taxon>Tracheophyta</taxon>
        <taxon>Spermatophyta</taxon>
        <taxon>Magnoliopsida</taxon>
        <taxon>eudicotyledons</taxon>
        <taxon>Gunneridae</taxon>
        <taxon>Pentapetalae</taxon>
        <taxon>rosids</taxon>
        <taxon>malvids</taxon>
        <taxon>Brassicales</taxon>
        <taxon>Brassicaceae</taxon>
        <taxon>Brassiceae</taxon>
        <taxon>Brassica</taxon>
    </lineage>
</organism>